<reference evidence="1" key="1">
    <citation type="submission" date="2018-05" db="EMBL/GenBank/DDBJ databases">
        <authorList>
            <person name="Lanie J.A."/>
            <person name="Ng W.-L."/>
            <person name="Kazmierczak K.M."/>
            <person name="Andrzejewski T.M."/>
            <person name="Davidsen T.M."/>
            <person name="Wayne K.J."/>
            <person name="Tettelin H."/>
            <person name="Glass J.I."/>
            <person name="Rusch D."/>
            <person name="Podicherti R."/>
            <person name="Tsui H.-C.T."/>
            <person name="Winkler M.E."/>
        </authorList>
    </citation>
    <scope>NUCLEOTIDE SEQUENCE</scope>
</reference>
<accession>A0A382FDH5</accession>
<gene>
    <name evidence="1" type="ORF">METZ01_LOCUS213021</name>
</gene>
<proteinExistence type="predicted"/>
<evidence type="ECO:0000313" key="1">
    <source>
        <dbReference type="EMBL" id="SVB60167.1"/>
    </source>
</evidence>
<sequence length="31" mass="3593">MDILITLIYEAKKHREFIYGMLIGILIGKLS</sequence>
<protein>
    <submittedName>
        <fullName evidence="1">Uncharacterized protein</fullName>
    </submittedName>
</protein>
<dbReference type="AlphaFoldDB" id="A0A382FDH5"/>
<dbReference type="EMBL" id="UINC01048979">
    <property type="protein sequence ID" value="SVB60167.1"/>
    <property type="molecule type" value="Genomic_DNA"/>
</dbReference>
<name>A0A382FDH5_9ZZZZ</name>
<organism evidence="1">
    <name type="scientific">marine metagenome</name>
    <dbReference type="NCBI Taxonomy" id="408172"/>
    <lineage>
        <taxon>unclassified sequences</taxon>
        <taxon>metagenomes</taxon>
        <taxon>ecological metagenomes</taxon>
    </lineage>
</organism>